<proteinExistence type="predicted"/>
<dbReference type="PANTHER" id="PTHR43255">
    <property type="entry name" value="IRON-SULFUR-BINDING OXIDOREDUCTASE FADF-RELATED-RELATED"/>
    <property type="match status" value="1"/>
</dbReference>
<name>A0A931AR25_9FIRM</name>
<dbReference type="SUPFAM" id="SSF46548">
    <property type="entry name" value="alpha-helical ferredoxin"/>
    <property type="match status" value="1"/>
</dbReference>
<dbReference type="GO" id="GO:0005886">
    <property type="term" value="C:plasma membrane"/>
    <property type="evidence" value="ECO:0007669"/>
    <property type="project" value="TreeGrafter"/>
</dbReference>
<accession>A0A931AR25</accession>
<dbReference type="EMBL" id="JADPIE010000004">
    <property type="protein sequence ID" value="MBF8436937.1"/>
    <property type="molecule type" value="Genomic_DNA"/>
</dbReference>
<dbReference type="InterPro" id="IPR051460">
    <property type="entry name" value="HdrC_iron-sulfur_subunit"/>
</dbReference>
<dbReference type="PROSITE" id="PS51379">
    <property type="entry name" value="4FE4S_FER_2"/>
    <property type="match status" value="1"/>
</dbReference>
<dbReference type="Pfam" id="PF13183">
    <property type="entry name" value="Fer4_8"/>
    <property type="match status" value="1"/>
</dbReference>
<dbReference type="GO" id="GO:0051536">
    <property type="term" value="F:iron-sulfur cluster binding"/>
    <property type="evidence" value="ECO:0007669"/>
    <property type="project" value="UniProtKB-KW"/>
</dbReference>
<evidence type="ECO:0000313" key="6">
    <source>
        <dbReference type="Proteomes" id="UP000621436"/>
    </source>
</evidence>
<dbReference type="InterPro" id="IPR009051">
    <property type="entry name" value="Helical_ferredxn"/>
</dbReference>
<keyword evidence="2" id="KW-0408">Iron</keyword>
<protein>
    <submittedName>
        <fullName evidence="5">4Fe-4S dicluster domain-containing protein</fullName>
    </submittedName>
</protein>
<reference evidence="5" key="1">
    <citation type="submission" date="2020-11" db="EMBL/GenBank/DDBJ databases">
        <title>Halonatronomonas betainensis gen. nov., sp. nov. a novel haloalkaliphilic representative of the family Halanaerobiacae capable of betaine degradation.</title>
        <authorList>
            <person name="Boltyanskaya Y."/>
            <person name="Kevbrin V."/>
            <person name="Detkova E."/>
            <person name="Grouzdev D.S."/>
            <person name="Koziaeva V."/>
            <person name="Zhilina T."/>
        </authorList>
    </citation>
    <scope>NUCLEOTIDE SEQUENCE</scope>
    <source>
        <strain evidence="5">Z-7014</strain>
    </source>
</reference>
<evidence type="ECO:0000256" key="1">
    <source>
        <dbReference type="ARBA" id="ARBA00022723"/>
    </source>
</evidence>
<gene>
    <name evidence="5" type="ORF">I0Q91_07610</name>
</gene>
<dbReference type="PANTHER" id="PTHR43255:SF2">
    <property type="entry name" value="HETERODISULFIDE REDUCTASE RELATED PROTEIN"/>
    <property type="match status" value="1"/>
</dbReference>
<sequence>MVNNSDKARILKEEFLEISRERPEDCLQCGKCSASCQAAKEMDFMPHQLVRMFHKNQIDQVMETDAIWACASCFTCGARCPRDIDLARMMETARVLYLRSNHKNLIDENEIAALNKKGLPPQAIVAGYRKFAK</sequence>
<keyword evidence="6" id="KW-1185">Reference proteome</keyword>
<dbReference type="GO" id="GO:0046872">
    <property type="term" value="F:metal ion binding"/>
    <property type="evidence" value="ECO:0007669"/>
    <property type="project" value="UniProtKB-KW"/>
</dbReference>
<keyword evidence="3" id="KW-0411">Iron-sulfur</keyword>
<evidence type="ECO:0000313" key="5">
    <source>
        <dbReference type="EMBL" id="MBF8436937.1"/>
    </source>
</evidence>
<dbReference type="InterPro" id="IPR017900">
    <property type="entry name" value="4Fe4S_Fe_S_CS"/>
</dbReference>
<comment type="caution">
    <text evidence="5">The sequence shown here is derived from an EMBL/GenBank/DDBJ whole genome shotgun (WGS) entry which is preliminary data.</text>
</comment>
<dbReference type="Gene3D" id="1.10.1060.10">
    <property type="entry name" value="Alpha-helical ferredoxin"/>
    <property type="match status" value="1"/>
</dbReference>
<evidence type="ECO:0000256" key="3">
    <source>
        <dbReference type="ARBA" id="ARBA00023014"/>
    </source>
</evidence>
<feature type="domain" description="4Fe-4S ferredoxin-type" evidence="4">
    <location>
        <begin position="16"/>
        <end position="47"/>
    </location>
</feature>
<organism evidence="5 6">
    <name type="scientific">Halonatronomonas betaini</name>
    <dbReference type="NCBI Taxonomy" id="2778430"/>
    <lineage>
        <taxon>Bacteria</taxon>
        <taxon>Bacillati</taxon>
        <taxon>Bacillota</taxon>
        <taxon>Clostridia</taxon>
        <taxon>Halanaerobiales</taxon>
        <taxon>Halarsenatibacteraceae</taxon>
        <taxon>Halonatronomonas</taxon>
    </lineage>
</organism>
<dbReference type="InterPro" id="IPR017896">
    <property type="entry name" value="4Fe4S_Fe-S-bd"/>
</dbReference>
<keyword evidence="1" id="KW-0479">Metal-binding</keyword>
<dbReference type="Proteomes" id="UP000621436">
    <property type="component" value="Unassembled WGS sequence"/>
</dbReference>
<evidence type="ECO:0000256" key="2">
    <source>
        <dbReference type="ARBA" id="ARBA00023004"/>
    </source>
</evidence>
<dbReference type="PROSITE" id="PS00198">
    <property type="entry name" value="4FE4S_FER_1"/>
    <property type="match status" value="1"/>
</dbReference>
<evidence type="ECO:0000259" key="4">
    <source>
        <dbReference type="PROSITE" id="PS51379"/>
    </source>
</evidence>
<dbReference type="AlphaFoldDB" id="A0A931AR25"/>
<dbReference type="RefSeq" id="WP_270453865.1">
    <property type="nucleotide sequence ID" value="NZ_JADPIE010000004.1"/>
</dbReference>